<dbReference type="SUPFAM" id="SSF56300">
    <property type="entry name" value="Metallo-dependent phosphatases"/>
    <property type="match status" value="1"/>
</dbReference>
<organism evidence="3 4">
    <name type="scientific">Candidatus Cryptobacteroides merdigallinarum</name>
    <dbReference type="NCBI Taxonomy" id="2840770"/>
    <lineage>
        <taxon>Bacteria</taxon>
        <taxon>Pseudomonadati</taxon>
        <taxon>Bacteroidota</taxon>
        <taxon>Bacteroidia</taxon>
        <taxon>Bacteroidales</taxon>
        <taxon>Candidatus Cryptobacteroides</taxon>
    </lineage>
</organism>
<feature type="domain" description="Calcineurin-like phosphoesterase" evidence="2">
    <location>
        <begin position="1"/>
        <end position="149"/>
    </location>
</feature>
<gene>
    <name evidence="3" type="ORF">IAC29_09240</name>
</gene>
<dbReference type="Pfam" id="PF12850">
    <property type="entry name" value="Metallophos_2"/>
    <property type="match status" value="1"/>
</dbReference>
<dbReference type="InterPro" id="IPR024654">
    <property type="entry name" value="Calcineurin-like_PHP_lpxH"/>
</dbReference>
<dbReference type="EMBL" id="JADIMQ010000132">
    <property type="protein sequence ID" value="MBO8449435.1"/>
    <property type="molecule type" value="Genomic_DNA"/>
</dbReference>
<evidence type="ECO:0000313" key="4">
    <source>
        <dbReference type="Proteomes" id="UP000810252"/>
    </source>
</evidence>
<dbReference type="AlphaFoldDB" id="A0A9D9EMS2"/>
<evidence type="ECO:0000256" key="1">
    <source>
        <dbReference type="ARBA" id="ARBA00008950"/>
    </source>
</evidence>
<name>A0A9D9EMS2_9BACT</name>
<comment type="similarity">
    <text evidence="1">Belongs to the metallophosphoesterase superfamily. YfcE family.</text>
</comment>
<comment type="caution">
    <text evidence="3">The sequence shown here is derived from an EMBL/GenBank/DDBJ whole genome shotgun (WGS) entry which is preliminary data.</text>
</comment>
<accession>A0A9D9EMS2</accession>
<evidence type="ECO:0000259" key="2">
    <source>
        <dbReference type="Pfam" id="PF12850"/>
    </source>
</evidence>
<protein>
    <submittedName>
        <fullName evidence="3">Metallophosphoesterase family protein</fullName>
    </submittedName>
</protein>
<reference evidence="3" key="1">
    <citation type="submission" date="2020-10" db="EMBL/GenBank/DDBJ databases">
        <authorList>
            <person name="Gilroy R."/>
        </authorList>
    </citation>
    <scope>NUCLEOTIDE SEQUENCE</scope>
    <source>
        <strain evidence="3">20514</strain>
    </source>
</reference>
<proteinExistence type="inferred from homology"/>
<dbReference type="InterPro" id="IPR029052">
    <property type="entry name" value="Metallo-depent_PP-like"/>
</dbReference>
<dbReference type="Gene3D" id="3.60.21.10">
    <property type="match status" value="1"/>
</dbReference>
<dbReference type="Proteomes" id="UP000810252">
    <property type="component" value="Unassembled WGS sequence"/>
</dbReference>
<sequence length="172" mass="19371">MYIGLLSDTHGVFDEPFREFFSPVDEIWHAGDFGSLAVAEAISSFRPLKGVSGNCDGYDIRLDYPLYQLFFCDGMKVLMTHIGGYPGRYDPRARALIDEHRPDLFVCGHSHILKVVNDRKRNMLVLNPGAAGYQGFHLVRTALRFRIKDGDITDMEVFELDKVRKGTGEGAL</sequence>
<reference evidence="3" key="2">
    <citation type="journal article" date="2021" name="PeerJ">
        <title>Extensive microbial diversity within the chicken gut microbiome revealed by metagenomics and culture.</title>
        <authorList>
            <person name="Gilroy R."/>
            <person name="Ravi A."/>
            <person name="Getino M."/>
            <person name="Pursley I."/>
            <person name="Horton D.L."/>
            <person name="Alikhan N.F."/>
            <person name="Baker D."/>
            <person name="Gharbi K."/>
            <person name="Hall N."/>
            <person name="Watson M."/>
            <person name="Adriaenssens E.M."/>
            <person name="Foster-Nyarko E."/>
            <person name="Jarju S."/>
            <person name="Secka A."/>
            <person name="Antonio M."/>
            <person name="Oren A."/>
            <person name="Chaudhuri R.R."/>
            <person name="La Ragione R."/>
            <person name="Hildebrand F."/>
            <person name="Pallen M.J."/>
        </authorList>
    </citation>
    <scope>NUCLEOTIDE SEQUENCE</scope>
    <source>
        <strain evidence="3">20514</strain>
    </source>
</reference>
<evidence type="ECO:0000313" key="3">
    <source>
        <dbReference type="EMBL" id="MBO8449435.1"/>
    </source>
</evidence>